<evidence type="ECO:0000256" key="10">
    <source>
        <dbReference type="SAM" id="Phobius"/>
    </source>
</evidence>
<dbReference type="GO" id="GO:0055064">
    <property type="term" value="P:chloride ion homeostasis"/>
    <property type="evidence" value="ECO:0007669"/>
    <property type="project" value="TreeGrafter"/>
</dbReference>
<evidence type="ECO:0000256" key="9">
    <source>
        <dbReference type="SAM" id="MobiDB-lite"/>
    </source>
</evidence>
<dbReference type="InterPro" id="IPR004842">
    <property type="entry name" value="SLC12A_fam"/>
</dbReference>
<dbReference type="Proteomes" id="UP000887565">
    <property type="component" value="Unplaced"/>
</dbReference>
<organism evidence="13 14">
    <name type="scientific">Romanomermis culicivorax</name>
    <name type="common">Nematode worm</name>
    <dbReference type="NCBI Taxonomy" id="13658"/>
    <lineage>
        <taxon>Eukaryota</taxon>
        <taxon>Metazoa</taxon>
        <taxon>Ecdysozoa</taxon>
        <taxon>Nematoda</taxon>
        <taxon>Enoplea</taxon>
        <taxon>Dorylaimia</taxon>
        <taxon>Mermithida</taxon>
        <taxon>Mermithoidea</taxon>
        <taxon>Mermithidae</taxon>
        <taxon>Romanomermis</taxon>
    </lineage>
</organism>
<feature type="transmembrane region" description="Helical" evidence="10">
    <location>
        <begin position="142"/>
        <end position="161"/>
    </location>
</feature>
<keyword evidence="8" id="KW-0406">Ion transport</keyword>
<dbReference type="Pfam" id="PF08403">
    <property type="entry name" value="AA_permease_N"/>
    <property type="match status" value="1"/>
</dbReference>
<dbReference type="GO" id="GO:0055075">
    <property type="term" value="P:potassium ion homeostasis"/>
    <property type="evidence" value="ECO:0007669"/>
    <property type="project" value="TreeGrafter"/>
</dbReference>
<evidence type="ECO:0000256" key="6">
    <source>
        <dbReference type="ARBA" id="ARBA00023053"/>
    </source>
</evidence>
<accession>A0A915HTZ0</accession>
<protein>
    <submittedName>
        <fullName evidence="14">Amino acid permease/ SLC12A domain-containing protein</fullName>
    </submittedName>
</protein>
<dbReference type="GO" id="GO:0055078">
    <property type="term" value="P:sodium ion homeostasis"/>
    <property type="evidence" value="ECO:0007669"/>
    <property type="project" value="TreeGrafter"/>
</dbReference>
<dbReference type="AlphaFoldDB" id="A0A915HTZ0"/>
<dbReference type="Pfam" id="PF00324">
    <property type="entry name" value="AA_permease"/>
    <property type="match status" value="1"/>
</dbReference>
<evidence type="ECO:0000259" key="11">
    <source>
        <dbReference type="Pfam" id="PF00324"/>
    </source>
</evidence>
<evidence type="ECO:0000256" key="5">
    <source>
        <dbReference type="ARBA" id="ARBA00022989"/>
    </source>
</evidence>
<feature type="domain" description="Amino acid permease N-terminal" evidence="12">
    <location>
        <begin position="15"/>
        <end position="51"/>
    </location>
</feature>
<dbReference type="InterPro" id="IPR004841">
    <property type="entry name" value="AA-permease/SLC12A_dom"/>
</dbReference>
<dbReference type="PANTHER" id="PTHR11827:SF103">
    <property type="entry name" value="SODIUM CHLORIDE COTRANSPORTER 69, ISOFORM E"/>
    <property type="match status" value="1"/>
</dbReference>
<evidence type="ECO:0000313" key="13">
    <source>
        <dbReference type="Proteomes" id="UP000887565"/>
    </source>
</evidence>
<keyword evidence="4 10" id="KW-0812">Transmembrane</keyword>
<dbReference type="Gene3D" id="1.20.1740.10">
    <property type="entry name" value="Amino acid/polyamine transporter I"/>
    <property type="match status" value="1"/>
</dbReference>
<comment type="subcellular location">
    <subcellularLocation>
        <location evidence="1">Cell membrane</location>
        <topology evidence="1">Multi-pass membrane protein</topology>
    </subcellularLocation>
</comment>
<keyword evidence="5 10" id="KW-1133">Transmembrane helix</keyword>
<keyword evidence="3" id="KW-0813">Transport</keyword>
<evidence type="ECO:0000256" key="3">
    <source>
        <dbReference type="ARBA" id="ARBA00022448"/>
    </source>
</evidence>
<name>A0A915HTZ0_ROMCU</name>
<reference evidence="14" key="1">
    <citation type="submission" date="2022-11" db="UniProtKB">
        <authorList>
            <consortium name="WormBaseParasite"/>
        </authorList>
    </citation>
    <scope>IDENTIFICATION</scope>
</reference>
<sequence length="298" mass="32323">MAASNTSNGAMGRRGTEDTVPSMAYYEQGAKSDDLRSRPSLLNLHSALNQAFVPDAPNQTTTHSLGDSIDLSAHSNFDDDVNKQRVLECEICSCGTLVRSRLSLQKYDLGVQKFVQAALTEPHVSLVLQQHPQMKFGWIRGVLIRCILSILGTLIYLRLGWVAGQAGILIGVLIAAISTVIVTLTALSMCALCTNGEINAGGAYFMLSRSLGPEFGGSMGVIFALADAVAAAMNVVGFAETVRDLLLRYNIRIVDSINDVRIIGAVTMLILFTIGKEKSTKLRKKKLCNTRRKTQMIE</sequence>
<keyword evidence="8" id="KW-0739">Sodium transport</keyword>
<evidence type="ECO:0000256" key="4">
    <source>
        <dbReference type="ARBA" id="ARBA00022692"/>
    </source>
</evidence>
<dbReference type="InterPro" id="IPR013612">
    <property type="entry name" value="AA_permease_N"/>
</dbReference>
<evidence type="ECO:0000256" key="2">
    <source>
        <dbReference type="ARBA" id="ARBA00010593"/>
    </source>
</evidence>
<keyword evidence="7 10" id="KW-0472">Membrane</keyword>
<evidence type="ECO:0000256" key="7">
    <source>
        <dbReference type="ARBA" id="ARBA00023136"/>
    </source>
</evidence>
<feature type="domain" description="Amino acid permease/ SLC12A" evidence="11">
    <location>
        <begin position="141"/>
        <end position="274"/>
    </location>
</feature>
<evidence type="ECO:0000256" key="1">
    <source>
        <dbReference type="ARBA" id="ARBA00004651"/>
    </source>
</evidence>
<feature type="transmembrane region" description="Helical" evidence="10">
    <location>
        <begin position="256"/>
        <end position="275"/>
    </location>
</feature>
<feature type="transmembrane region" description="Helical" evidence="10">
    <location>
        <begin position="215"/>
        <end position="236"/>
    </location>
</feature>
<evidence type="ECO:0000259" key="12">
    <source>
        <dbReference type="Pfam" id="PF08403"/>
    </source>
</evidence>
<feature type="transmembrane region" description="Helical" evidence="10">
    <location>
        <begin position="167"/>
        <end position="194"/>
    </location>
</feature>
<dbReference type="GO" id="GO:1990573">
    <property type="term" value="P:potassium ion import across plasma membrane"/>
    <property type="evidence" value="ECO:0007669"/>
    <property type="project" value="TreeGrafter"/>
</dbReference>
<keyword evidence="13" id="KW-1185">Reference proteome</keyword>
<dbReference type="GO" id="GO:0006884">
    <property type="term" value="P:cell volume homeostasis"/>
    <property type="evidence" value="ECO:0007669"/>
    <property type="project" value="TreeGrafter"/>
</dbReference>
<keyword evidence="6" id="KW-0915">Sodium</keyword>
<evidence type="ECO:0000256" key="8">
    <source>
        <dbReference type="ARBA" id="ARBA00023201"/>
    </source>
</evidence>
<dbReference type="GO" id="GO:0005886">
    <property type="term" value="C:plasma membrane"/>
    <property type="evidence" value="ECO:0007669"/>
    <property type="project" value="UniProtKB-SubCell"/>
</dbReference>
<comment type="similarity">
    <text evidence="2">Belongs to the SLC12A transporter family.</text>
</comment>
<dbReference type="PANTHER" id="PTHR11827">
    <property type="entry name" value="SOLUTE CARRIER FAMILY 12, CATION COTRANSPORTERS"/>
    <property type="match status" value="1"/>
</dbReference>
<dbReference type="GO" id="GO:0008511">
    <property type="term" value="F:sodium:potassium:chloride symporter activity"/>
    <property type="evidence" value="ECO:0007669"/>
    <property type="project" value="TreeGrafter"/>
</dbReference>
<dbReference type="WBParaSite" id="nRc.2.0.1.t05234-RA">
    <property type="protein sequence ID" value="nRc.2.0.1.t05234-RA"/>
    <property type="gene ID" value="nRc.2.0.1.g05234"/>
</dbReference>
<evidence type="ECO:0000313" key="14">
    <source>
        <dbReference type="WBParaSite" id="nRc.2.0.1.t05234-RA"/>
    </source>
</evidence>
<proteinExistence type="inferred from homology"/>
<feature type="region of interest" description="Disordered" evidence="9">
    <location>
        <begin position="1"/>
        <end position="22"/>
    </location>
</feature>